<keyword evidence="4" id="KW-0677">Repeat</keyword>
<evidence type="ECO:0000256" key="5">
    <source>
        <dbReference type="ARBA" id="ARBA00022786"/>
    </source>
</evidence>
<dbReference type="Proteomes" id="UP000007110">
    <property type="component" value="Unassembled WGS sequence"/>
</dbReference>
<dbReference type="PANTHER" id="PTHR15354">
    <property type="entry name" value="MUF1"/>
    <property type="match status" value="1"/>
</dbReference>
<name>A0A7M7T439_STRPU</name>
<evidence type="ECO:0000313" key="7">
    <source>
        <dbReference type="Proteomes" id="UP000007110"/>
    </source>
</evidence>
<evidence type="ECO:0000256" key="1">
    <source>
        <dbReference type="ARBA" id="ARBA00014201"/>
    </source>
</evidence>
<dbReference type="OMA" id="TIMEVEN"/>
<keyword evidence="2" id="KW-0597">Phosphoprotein</keyword>
<dbReference type="KEGG" id="spu:115918995"/>
<dbReference type="InParanoid" id="A0A7M7T439"/>
<evidence type="ECO:0000256" key="2">
    <source>
        <dbReference type="ARBA" id="ARBA00022553"/>
    </source>
</evidence>
<keyword evidence="5" id="KW-0833">Ubl conjugation pathway</keyword>
<dbReference type="Gene3D" id="3.80.10.10">
    <property type="entry name" value="Ribonuclease Inhibitor"/>
    <property type="match status" value="1"/>
</dbReference>
<protein>
    <recommendedName>
        <fullName evidence="1">Leucine-rich repeat-containing protein 41</fullName>
    </recommendedName>
</protein>
<dbReference type="GeneID" id="115918995"/>
<keyword evidence="7" id="KW-1185">Reference proteome</keyword>
<dbReference type="OrthoDB" id="10124459at2759"/>
<keyword evidence="3" id="KW-0433">Leucine-rich repeat</keyword>
<reference evidence="6" key="2">
    <citation type="submission" date="2021-01" db="UniProtKB">
        <authorList>
            <consortium name="EnsemblMetazoa"/>
        </authorList>
    </citation>
    <scope>IDENTIFICATION</scope>
</reference>
<dbReference type="RefSeq" id="XP_030852427.1">
    <property type="nucleotide sequence ID" value="XM_030996567.1"/>
</dbReference>
<evidence type="ECO:0000256" key="3">
    <source>
        <dbReference type="ARBA" id="ARBA00022614"/>
    </source>
</evidence>
<dbReference type="InterPro" id="IPR032675">
    <property type="entry name" value="LRR_dom_sf"/>
</dbReference>
<accession>A0A7M7T439</accession>
<reference evidence="7" key="1">
    <citation type="submission" date="2015-02" db="EMBL/GenBank/DDBJ databases">
        <title>Genome sequencing for Strongylocentrotus purpuratus.</title>
        <authorList>
            <person name="Murali S."/>
            <person name="Liu Y."/>
            <person name="Vee V."/>
            <person name="English A."/>
            <person name="Wang M."/>
            <person name="Skinner E."/>
            <person name="Han Y."/>
            <person name="Muzny D.M."/>
            <person name="Worley K.C."/>
            <person name="Gibbs R.A."/>
        </authorList>
    </citation>
    <scope>NUCLEOTIDE SEQUENCE</scope>
</reference>
<proteinExistence type="predicted"/>
<evidence type="ECO:0000256" key="4">
    <source>
        <dbReference type="ARBA" id="ARBA00022737"/>
    </source>
</evidence>
<dbReference type="AlphaFoldDB" id="A0A7M7T439"/>
<evidence type="ECO:0000313" key="6">
    <source>
        <dbReference type="EnsemblMetazoa" id="XP_030852427"/>
    </source>
</evidence>
<sequence>MEIMDEARLASLEDLCLDQVVHFIPILGNELQGLSHALFKCLLPLCDDYRLALLHNIAVNKGLDIQTMWRDRCRARFLWFYRHKFKSNLHDSFWQCHACLSTTLNDPHSQDVDWYQTYMDKICEENLEKIRTETIEQGREIPRTSVDEETKAILKYPFWRDSEDIIQYKPHQLLLNIKTVIALTRSPSALSLLAHHLHTLMCRVQIPTKYRELATSALERFLRALLARGNLETMYLKEQQIMRGESVDYACLLAMLLLGRAKDDRENDVNTEQTVGMLEEENSLESQETALTNSPQRTDDFSEDLYDFCFKEPVKTDFYSAMEDTDADPDADSAQACIPVAGNVYDMFCEEGAAGEESMNCVMTSNAMPEDLWRDECCHYVDPEITYFQHILNVPDPGPSLGHSISNLALVYVRLNAESCTALADCVVRSTSLQSLALIQCVMPACGWCEVMSGLALRAQKGLVLQELALTFSQTYRTTPKSMFGQYCAHKLNEMLEAYHIRNHKMKSLKLELLLSHKCQAAENSYLPKYLPSTSCLTLNCWGRPLTLDHSNSHPLHQLVSPADLACAIQSRDSALTDLLLENSSLDTVEVDTLLAAAANSPMLKRLSVRRNRYSTSQPKGLLALLQHSGIRSLDLCQCKFSIKECDTEFHDGLVNALINNCSLQHLNLSDRILDDEDLAILSRAFAVSKRSKQQPGYCLNICLSPFSSRALMQFGEMLSKDVDGCRSNKRVHSLDHLSLDWRCVNMIRTLKTIIPRVTCPHRLS</sequence>
<organism evidence="6 7">
    <name type="scientific">Strongylocentrotus purpuratus</name>
    <name type="common">Purple sea urchin</name>
    <dbReference type="NCBI Taxonomy" id="7668"/>
    <lineage>
        <taxon>Eukaryota</taxon>
        <taxon>Metazoa</taxon>
        <taxon>Echinodermata</taxon>
        <taxon>Eleutherozoa</taxon>
        <taxon>Echinozoa</taxon>
        <taxon>Echinoidea</taxon>
        <taxon>Euechinoidea</taxon>
        <taxon>Echinacea</taxon>
        <taxon>Camarodonta</taxon>
        <taxon>Echinidea</taxon>
        <taxon>Strongylocentrotidae</taxon>
        <taxon>Strongylocentrotus</taxon>
    </lineage>
</organism>
<dbReference type="PANTHER" id="PTHR15354:SF1">
    <property type="entry name" value="LEUCINE-RICH REPEAT-CONTAINING PROTEIN 41"/>
    <property type="match status" value="1"/>
</dbReference>
<dbReference type="SUPFAM" id="SSF52047">
    <property type="entry name" value="RNI-like"/>
    <property type="match status" value="1"/>
</dbReference>
<dbReference type="EnsemblMetazoa" id="XM_030996567">
    <property type="protein sequence ID" value="XP_030852427"/>
    <property type="gene ID" value="LOC115918995"/>
</dbReference>
<dbReference type="InterPro" id="IPR026137">
    <property type="entry name" value="Leu_rpt_41"/>
</dbReference>